<accession>A0ABY2R4Y0</accession>
<keyword evidence="1" id="KW-0812">Transmembrane</keyword>
<dbReference type="RefSeq" id="WP_136522646.1">
    <property type="nucleotide sequence ID" value="NZ_SDLV01000031.1"/>
</dbReference>
<keyword evidence="3" id="KW-1185">Reference proteome</keyword>
<sequence>MVKTKWIIYTVIIGLIPFFIRTLITIFDKNGSINYWINESDIINFGLVLNLSVINELEDKDFEDKLWKTRNIGFSVVSLILLSSILAIVTYSDFKNNTDINRTAVKWCSFILATVNFIFTYSIYNRLNTLAR</sequence>
<keyword evidence="1" id="KW-0472">Membrane</keyword>
<evidence type="ECO:0008006" key="4">
    <source>
        <dbReference type="Google" id="ProtNLM"/>
    </source>
</evidence>
<feature type="transmembrane region" description="Helical" evidence="1">
    <location>
        <begin position="6"/>
        <end position="27"/>
    </location>
</feature>
<evidence type="ECO:0000313" key="3">
    <source>
        <dbReference type="Proteomes" id="UP000306038"/>
    </source>
</evidence>
<organism evidence="2 3">
    <name type="scientific">Chryseobacterium candidae</name>
    <dbReference type="NCBI Taxonomy" id="1978493"/>
    <lineage>
        <taxon>Bacteria</taxon>
        <taxon>Pseudomonadati</taxon>
        <taxon>Bacteroidota</taxon>
        <taxon>Flavobacteriia</taxon>
        <taxon>Flavobacteriales</taxon>
        <taxon>Weeksellaceae</taxon>
        <taxon>Chryseobacterium group</taxon>
        <taxon>Chryseobacterium</taxon>
    </lineage>
</organism>
<proteinExistence type="predicted"/>
<keyword evidence="1" id="KW-1133">Transmembrane helix</keyword>
<feature type="transmembrane region" description="Helical" evidence="1">
    <location>
        <begin position="72"/>
        <end position="92"/>
    </location>
</feature>
<dbReference type="EMBL" id="SDLV01000031">
    <property type="protein sequence ID" value="THV57426.1"/>
    <property type="molecule type" value="Genomic_DNA"/>
</dbReference>
<gene>
    <name evidence="2" type="ORF">EK417_15470</name>
</gene>
<comment type="caution">
    <text evidence="2">The sequence shown here is derived from an EMBL/GenBank/DDBJ whole genome shotgun (WGS) entry which is preliminary data.</text>
</comment>
<evidence type="ECO:0000256" key="1">
    <source>
        <dbReference type="SAM" id="Phobius"/>
    </source>
</evidence>
<protein>
    <recommendedName>
        <fullName evidence="4">DUF4234 domain-containing protein</fullName>
    </recommendedName>
</protein>
<reference evidence="2 3" key="1">
    <citation type="submission" date="2019-01" db="EMBL/GenBank/DDBJ databases">
        <authorList>
            <person name="B I."/>
            <person name="Ch S."/>
            <person name="Ch V.R."/>
        </authorList>
    </citation>
    <scope>NUCLEOTIDE SEQUENCE [LARGE SCALE GENOMIC DNA]</scope>
    <source>
        <strain evidence="2 3">JC507</strain>
    </source>
</reference>
<evidence type="ECO:0000313" key="2">
    <source>
        <dbReference type="EMBL" id="THV57426.1"/>
    </source>
</evidence>
<name>A0ABY2R4Y0_9FLAO</name>
<feature type="transmembrane region" description="Helical" evidence="1">
    <location>
        <begin position="104"/>
        <end position="124"/>
    </location>
</feature>
<dbReference type="Proteomes" id="UP000306038">
    <property type="component" value="Unassembled WGS sequence"/>
</dbReference>